<protein>
    <submittedName>
        <fullName evidence="1">Uncharacterized protein</fullName>
    </submittedName>
</protein>
<dbReference type="Proteomes" id="UP000263377">
    <property type="component" value="Unassembled WGS sequence"/>
</dbReference>
<dbReference type="EMBL" id="QVIG01000001">
    <property type="protein sequence ID" value="RGD60675.1"/>
    <property type="molecule type" value="Genomic_DNA"/>
</dbReference>
<name>A0A372ZZR0_9ACTN</name>
<evidence type="ECO:0000313" key="1">
    <source>
        <dbReference type="EMBL" id="RGD60675.1"/>
    </source>
</evidence>
<gene>
    <name evidence="1" type="ORF">DR950_25470</name>
</gene>
<keyword evidence="2" id="KW-1185">Reference proteome</keyword>
<organism evidence="1 2">
    <name type="scientific">Kitasatospora xanthocidica</name>
    <dbReference type="NCBI Taxonomy" id="83382"/>
    <lineage>
        <taxon>Bacteria</taxon>
        <taxon>Bacillati</taxon>
        <taxon>Actinomycetota</taxon>
        <taxon>Actinomycetes</taxon>
        <taxon>Kitasatosporales</taxon>
        <taxon>Streptomycetaceae</taxon>
        <taxon>Kitasatospora</taxon>
    </lineage>
</organism>
<dbReference type="AlphaFoldDB" id="A0A372ZZR0"/>
<evidence type="ECO:0000313" key="2">
    <source>
        <dbReference type="Proteomes" id="UP000263377"/>
    </source>
</evidence>
<comment type="caution">
    <text evidence="1">The sequence shown here is derived from an EMBL/GenBank/DDBJ whole genome shotgun (WGS) entry which is preliminary data.</text>
</comment>
<proteinExistence type="predicted"/>
<accession>A0A372ZZR0</accession>
<dbReference type="RefSeq" id="WP_117488832.1">
    <property type="nucleotide sequence ID" value="NZ_QVIG01000001.1"/>
</dbReference>
<sequence>MGKREPYWRRLGTPATLVLYRTPNRWRYAVYFTGPGGITDGGLDGPAPSCEPVIAQTAMHRKAEELTHRTLGVTWQEADQDGCWTGVITNPGPLPAS</sequence>
<reference evidence="1 2" key="1">
    <citation type="submission" date="2018-08" db="EMBL/GenBank/DDBJ databases">
        <title>Diversity &amp; Physiological Properties of Lignin-Decomposing Actinobacteria from Soil.</title>
        <authorList>
            <person name="Roh S.G."/>
            <person name="Kim S.B."/>
        </authorList>
    </citation>
    <scope>NUCLEOTIDE SEQUENCE [LARGE SCALE GENOMIC DNA]</scope>
    <source>
        <strain evidence="1 2">MMS17-GH009</strain>
    </source>
</reference>